<feature type="compositionally biased region" description="Basic and acidic residues" evidence="6">
    <location>
        <begin position="366"/>
        <end position="395"/>
    </location>
</feature>
<feature type="region of interest" description="Disordered" evidence="6">
    <location>
        <begin position="995"/>
        <end position="1059"/>
    </location>
</feature>
<dbReference type="EMBL" id="JAVRRT010000013">
    <property type="protein sequence ID" value="KAK5166428.1"/>
    <property type="molecule type" value="Genomic_DNA"/>
</dbReference>
<dbReference type="GeneID" id="89929305"/>
<reference evidence="8 9" key="1">
    <citation type="submission" date="2023-08" db="EMBL/GenBank/DDBJ databases">
        <title>Black Yeasts Isolated from many extreme environments.</title>
        <authorList>
            <person name="Coleine C."/>
            <person name="Stajich J.E."/>
            <person name="Selbmann L."/>
        </authorList>
    </citation>
    <scope>NUCLEOTIDE SEQUENCE [LARGE SCALE GENOMIC DNA]</scope>
    <source>
        <strain evidence="8 9">CCFEE 5935</strain>
    </source>
</reference>
<name>A0AAV9P1I4_9PEZI</name>
<dbReference type="InterPro" id="IPR003653">
    <property type="entry name" value="Peptidase_C48_C"/>
</dbReference>
<keyword evidence="9" id="KW-1185">Reference proteome</keyword>
<proteinExistence type="inferred from homology"/>
<feature type="domain" description="Ubiquitin-like protease family profile" evidence="7">
    <location>
        <begin position="886"/>
        <end position="1137"/>
    </location>
</feature>
<dbReference type="GO" id="GO:0005737">
    <property type="term" value="C:cytoplasm"/>
    <property type="evidence" value="ECO:0007669"/>
    <property type="project" value="TreeGrafter"/>
</dbReference>
<feature type="compositionally biased region" description="Polar residues" evidence="6">
    <location>
        <begin position="483"/>
        <end position="500"/>
    </location>
</feature>
<feature type="compositionally biased region" description="Polar residues" evidence="6">
    <location>
        <begin position="410"/>
        <end position="421"/>
    </location>
</feature>
<accession>A0AAV9P1I4</accession>
<feature type="compositionally biased region" description="Polar residues" evidence="6">
    <location>
        <begin position="1274"/>
        <end position="1287"/>
    </location>
</feature>
<keyword evidence="2" id="KW-0597">Phosphoprotein</keyword>
<organism evidence="8 9">
    <name type="scientific">Saxophila tyrrhenica</name>
    <dbReference type="NCBI Taxonomy" id="1690608"/>
    <lineage>
        <taxon>Eukaryota</taxon>
        <taxon>Fungi</taxon>
        <taxon>Dikarya</taxon>
        <taxon>Ascomycota</taxon>
        <taxon>Pezizomycotina</taxon>
        <taxon>Dothideomycetes</taxon>
        <taxon>Dothideomycetidae</taxon>
        <taxon>Mycosphaerellales</taxon>
        <taxon>Extremaceae</taxon>
        <taxon>Saxophila</taxon>
    </lineage>
</organism>
<feature type="compositionally biased region" description="Polar residues" evidence="6">
    <location>
        <begin position="171"/>
        <end position="199"/>
    </location>
</feature>
<feature type="region of interest" description="Disordered" evidence="6">
    <location>
        <begin position="734"/>
        <end position="875"/>
    </location>
</feature>
<evidence type="ECO:0000313" key="9">
    <source>
        <dbReference type="Proteomes" id="UP001337655"/>
    </source>
</evidence>
<dbReference type="GO" id="GO:0005634">
    <property type="term" value="C:nucleus"/>
    <property type="evidence" value="ECO:0007669"/>
    <property type="project" value="TreeGrafter"/>
</dbReference>
<feature type="compositionally biased region" description="Polar residues" evidence="6">
    <location>
        <begin position="32"/>
        <end position="45"/>
    </location>
</feature>
<feature type="compositionally biased region" description="Polar residues" evidence="6">
    <location>
        <begin position="1235"/>
        <end position="1251"/>
    </location>
</feature>
<feature type="compositionally biased region" description="Basic and acidic residues" evidence="6">
    <location>
        <begin position="1010"/>
        <end position="1019"/>
    </location>
</feature>
<dbReference type="Gene3D" id="3.40.395.10">
    <property type="entry name" value="Adenoviral Proteinase, Chain A"/>
    <property type="match status" value="1"/>
</dbReference>
<evidence type="ECO:0000256" key="1">
    <source>
        <dbReference type="ARBA" id="ARBA00005234"/>
    </source>
</evidence>
<dbReference type="PANTHER" id="PTHR46896">
    <property type="entry name" value="SENTRIN-SPECIFIC PROTEASE"/>
    <property type="match status" value="1"/>
</dbReference>
<feature type="region of interest" description="Disordered" evidence="6">
    <location>
        <begin position="1182"/>
        <end position="1443"/>
    </location>
</feature>
<keyword evidence="3" id="KW-0645">Protease</keyword>
<dbReference type="InterPro" id="IPR051947">
    <property type="entry name" value="Sentrin-specific_protease"/>
</dbReference>
<feature type="compositionally biased region" description="Polar residues" evidence="6">
    <location>
        <begin position="303"/>
        <end position="312"/>
    </location>
</feature>
<evidence type="ECO:0000256" key="4">
    <source>
        <dbReference type="ARBA" id="ARBA00022786"/>
    </source>
</evidence>
<dbReference type="GO" id="GO:0070139">
    <property type="term" value="F:SUMO-specific endopeptidase activity"/>
    <property type="evidence" value="ECO:0007669"/>
    <property type="project" value="TreeGrafter"/>
</dbReference>
<feature type="compositionally biased region" description="Low complexity" evidence="6">
    <location>
        <begin position="1346"/>
        <end position="1356"/>
    </location>
</feature>
<dbReference type="GO" id="GO:0016926">
    <property type="term" value="P:protein desumoylation"/>
    <property type="evidence" value="ECO:0007669"/>
    <property type="project" value="TreeGrafter"/>
</dbReference>
<comment type="similarity">
    <text evidence="1">Belongs to the peptidase C48 family.</text>
</comment>
<feature type="region of interest" description="Disordered" evidence="6">
    <location>
        <begin position="1"/>
        <end position="590"/>
    </location>
</feature>
<sequence length="1443" mass="159525">MTGKISGFFEGISTFLGGGRISQETEKDGHEVTQQPDDSGESTNQRRGVVAGDGGRAVGEEGPTSRKRAGEDISEQGGYKKARLSERRIRDRVRDREQQSHARRLTGDYGNPADARPIAIPTKSWEPAEPVSVPASSSRKQEQKTSSPTGGLGNMQTYTHKKDESVRSRFQPRNSLNSPTAYAAKSSSHIQGRSNQNHAPQRALTRPQNPPVWSDARLASKGGDGFTDAEASDRPNKRPKLEMVSDILPRPSPDNRKNPIDLTGGSHGSVDEQIVQLNRKNPLGSKHRQSAHSPDARPPPQVFDNSEWNAVDNNIRLDHKKRRKPKAGPPSSQNSGRATPVGSNSGQASKTLHHPHNASSVEDYEIDRAERPQSRDRPAEARKGSDSRPRIDLTHGFETFGNSERKATDNKQIQATGSLIQRTYGKTDAKSAPAQTHPDPLPRRSISQDDVINGSVDIATSRPREGRKTPRLSSTFVRDGETASPNRQQNAEQASRTSRPPQQPPDQVATSSDSKHYGSESPDQLSGATTIQSPESKAAVESRSRAGYVPSQRRVKSPDSDPRPSALHQANSRKARANVPEKPSPRANSDQDIEIVAIRRFHAASCILTSDLIELEYNADEEQIYVKHNGQRQQVPGRGQLVAIGDSEVSKAVTARGSCKVMLKGRSASISDGQFCLEFNNAGDVGWFANALQAITHDKLGFQSYDSLESLDKAFESNCRTILASQERRLRAQANEKAAVRQAASTAIRQASDRHNRGDGGGVLQIQRPTETRANAMRRQQNDDDEQIKYDYGSEGEPPSGQHKTNEHQPRQLTKGRTGTERRTRGTSDAVRSPYFPETRAGRRETLQPTRRTRTPTQPPERWTQVNNPEPWTRPVVYPTQGLRRVTVDFEDLERLDESEFLNDNVISFALRKIEENMAEEHRSNVHFFNTFFYTSLTTKNGKKAFNYDAVKRWTKSTDLMSVPYIVVPINDNYHWYVAIICNLDNLGREFDDDVGRNDEKADEDEDETDRTASAHHTADAMYQLSLSDKGKSSQTVAEPPTSPPAQSSSARRRKKGPAPLRKYYVDTPVIITLDSFGSQHTAVARQLKDYISAEANEKRGIHVEREQIQGMTAKGIPEQTNFCDCGVYLVGYIEEFAKDPRDFVTKVLTRKLDKDADFKSFDPSGKRAEIRNDLLALHEKQAAEHKAAKSAKKVAGKQEAETASKPNATAPKAPPPTRPPKTRSEQPAKPPAQPLTNRASPQAQSVSNAPTPEVPNEESDKLELSIPRPLSASRAQPVSRPSSASRHYSGMGGLHIATKDSSPLHDQPTASQEIEHETVQLKRNTGRAGSTKHHEPEKPQDIVSQLDDGLQQQLEGELEQDQRPLGGIEQYAAMSPQQGHELSERGKPSSGRSSAEAPDGRRKQRRRSAAAVINLEDDEVPASALEVPESQESVVMLHKQRR</sequence>
<feature type="compositionally biased region" description="Polar residues" evidence="6">
    <location>
        <begin position="521"/>
        <end position="535"/>
    </location>
</feature>
<feature type="compositionally biased region" description="Polar residues" evidence="6">
    <location>
        <begin position="144"/>
        <end position="158"/>
    </location>
</feature>
<comment type="caution">
    <text evidence="8">The sequence shown here is derived from an EMBL/GenBank/DDBJ whole genome shotgun (WGS) entry which is preliminary data.</text>
</comment>
<feature type="compositionally biased region" description="Polar residues" evidence="6">
    <location>
        <begin position="330"/>
        <end position="350"/>
    </location>
</feature>
<dbReference type="InterPro" id="IPR038765">
    <property type="entry name" value="Papain-like_cys_pep_sf"/>
</dbReference>
<evidence type="ECO:0000256" key="5">
    <source>
        <dbReference type="ARBA" id="ARBA00022801"/>
    </source>
</evidence>
<dbReference type="SUPFAM" id="SSF54001">
    <property type="entry name" value="Cysteine proteinases"/>
    <property type="match status" value="1"/>
</dbReference>
<evidence type="ECO:0000259" key="7">
    <source>
        <dbReference type="PROSITE" id="PS50600"/>
    </source>
</evidence>
<feature type="compositionally biased region" description="Low complexity" evidence="6">
    <location>
        <begin position="127"/>
        <end position="138"/>
    </location>
</feature>
<evidence type="ECO:0000313" key="8">
    <source>
        <dbReference type="EMBL" id="KAK5166428.1"/>
    </source>
</evidence>
<protein>
    <recommendedName>
        <fullName evidence="7">Ubiquitin-like protease family profile domain-containing protein</fullName>
    </recommendedName>
</protein>
<dbReference type="PROSITE" id="PS50600">
    <property type="entry name" value="ULP_PROTEASE"/>
    <property type="match status" value="1"/>
</dbReference>
<dbReference type="Proteomes" id="UP001337655">
    <property type="component" value="Unassembled WGS sequence"/>
</dbReference>
<evidence type="ECO:0000256" key="6">
    <source>
        <dbReference type="SAM" id="MobiDB-lite"/>
    </source>
</evidence>
<dbReference type="Pfam" id="PF02902">
    <property type="entry name" value="Peptidase_C48"/>
    <property type="match status" value="1"/>
</dbReference>
<feature type="compositionally biased region" description="Basic and acidic residues" evidence="6">
    <location>
        <begin position="231"/>
        <end position="243"/>
    </location>
</feature>
<keyword evidence="4" id="KW-0833">Ubl conjugation pathway</keyword>
<feature type="compositionally biased region" description="Basic and acidic residues" evidence="6">
    <location>
        <begin position="83"/>
        <end position="100"/>
    </location>
</feature>
<dbReference type="GO" id="GO:0006508">
    <property type="term" value="P:proteolysis"/>
    <property type="evidence" value="ECO:0007669"/>
    <property type="project" value="UniProtKB-KW"/>
</dbReference>
<dbReference type="PANTHER" id="PTHR46896:SF3">
    <property type="entry name" value="FI06413P-RELATED"/>
    <property type="match status" value="1"/>
</dbReference>
<evidence type="ECO:0000256" key="3">
    <source>
        <dbReference type="ARBA" id="ARBA00022670"/>
    </source>
</evidence>
<evidence type="ECO:0000256" key="2">
    <source>
        <dbReference type="ARBA" id="ARBA00022553"/>
    </source>
</evidence>
<keyword evidence="5" id="KW-0378">Hydrolase</keyword>
<dbReference type="RefSeq" id="XP_064656310.1">
    <property type="nucleotide sequence ID" value="XM_064805205.1"/>
</dbReference>
<gene>
    <name evidence="8" type="ORF">LTR77_007971</name>
</gene>